<organism evidence="2 3">
    <name type="scientific">Cirrhinus molitorella</name>
    <name type="common">mud carp</name>
    <dbReference type="NCBI Taxonomy" id="172907"/>
    <lineage>
        <taxon>Eukaryota</taxon>
        <taxon>Metazoa</taxon>
        <taxon>Chordata</taxon>
        <taxon>Craniata</taxon>
        <taxon>Vertebrata</taxon>
        <taxon>Euteleostomi</taxon>
        <taxon>Actinopterygii</taxon>
        <taxon>Neopterygii</taxon>
        <taxon>Teleostei</taxon>
        <taxon>Ostariophysi</taxon>
        <taxon>Cypriniformes</taxon>
        <taxon>Cyprinidae</taxon>
        <taxon>Labeoninae</taxon>
        <taxon>Labeonini</taxon>
        <taxon>Cirrhinus</taxon>
    </lineage>
</organism>
<dbReference type="EMBL" id="JAYMGO010000005">
    <property type="protein sequence ID" value="KAL1274087.1"/>
    <property type="molecule type" value="Genomic_DNA"/>
</dbReference>
<reference evidence="2 3" key="1">
    <citation type="submission" date="2023-09" db="EMBL/GenBank/DDBJ databases">
        <authorList>
            <person name="Wang M."/>
        </authorList>
    </citation>
    <scope>NUCLEOTIDE SEQUENCE [LARGE SCALE GENOMIC DNA]</scope>
    <source>
        <strain evidence="2">GT-2023</strain>
        <tissue evidence="2">Liver</tissue>
    </source>
</reference>
<evidence type="ECO:0000313" key="3">
    <source>
        <dbReference type="Proteomes" id="UP001558613"/>
    </source>
</evidence>
<dbReference type="Proteomes" id="UP001558613">
    <property type="component" value="Unassembled WGS sequence"/>
</dbReference>
<dbReference type="Pfam" id="PF15384">
    <property type="entry name" value="PAXX"/>
    <property type="match status" value="1"/>
</dbReference>
<protein>
    <recommendedName>
        <fullName evidence="4">PAXX non-homologous end joining factor</fullName>
    </recommendedName>
</protein>
<accession>A0ABR3NB60</accession>
<feature type="compositionally biased region" description="Low complexity" evidence="1">
    <location>
        <begin position="136"/>
        <end position="148"/>
    </location>
</feature>
<feature type="region of interest" description="Disordered" evidence="1">
    <location>
        <begin position="136"/>
        <end position="199"/>
    </location>
</feature>
<evidence type="ECO:0000313" key="2">
    <source>
        <dbReference type="EMBL" id="KAL1274087.1"/>
    </source>
</evidence>
<dbReference type="InterPro" id="IPR027873">
    <property type="entry name" value="PAXX"/>
</dbReference>
<dbReference type="PANTHER" id="PTHR28586:SF1">
    <property type="entry name" value="PROTEIN PAXX"/>
    <property type="match status" value="1"/>
</dbReference>
<keyword evidence="3" id="KW-1185">Reference proteome</keyword>
<feature type="compositionally biased region" description="Basic residues" evidence="1">
    <location>
        <begin position="159"/>
        <end position="171"/>
    </location>
</feature>
<dbReference type="InterPro" id="IPR054134">
    <property type="entry name" value="PAXX_N"/>
</dbReference>
<name>A0ABR3NB60_9TELE</name>
<proteinExistence type="predicted"/>
<dbReference type="PANTHER" id="PTHR28586">
    <property type="entry name" value="PROTEIN PAXX"/>
    <property type="match status" value="1"/>
</dbReference>
<evidence type="ECO:0000256" key="1">
    <source>
        <dbReference type="SAM" id="MobiDB-lite"/>
    </source>
</evidence>
<sequence>MEQNNSESKSVLCTLLDRNDQSKYVFFTQKRSAGDINIGFTNGEDVWKTHLSEEIMSQLFKKFALKSTEDYTFKLKCACKAGRAFVKLQEDSAVLHLGAELTDLSLLLSKLTDSEGRTEVKELLFKMADSLQQLESQGSSSSFSPVKSPQKRNTDFEPRKHKGPVVAVRKRLPGDSLINPGTKRKKPATGVAFDDEDDE</sequence>
<comment type="caution">
    <text evidence="2">The sequence shown here is derived from an EMBL/GenBank/DDBJ whole genome shotgun (WGS) entry which is preliminary data.</text>
</comment>
<gene>
    <name evidence="2" type="ORF">QQF64_026901</name>
</gene>
<dbReference type="CDD" id="cd22286">
    <property type="entry name" value="HD_PAXX_N"/>
    <property type="match status" value="1"/>
</dbReference>
<evidence type="ECO:0008006" key="4">
    <source>
        <dbReference type="Google" id="ProtNLM"/>
    </source>
</evidence>